<feature type="transmembrane region" description="Helical" evidence="1">
    <location>
        <begin position="65"/>
        <end position="83"/>
    </location>
</feature>
<proteinExistence type="predicted"/>
<dbReference type="AlphaFoldDB" id="A0A3P7N6K7"/>
<keyword evidence="1" id="KW-1133">Transmembrane helix</keyword>
<evidence type="ECO:0000256" key="1">
    <source>
        <dbReference type="SAM" id="Phobius"/>
    </source>
</evidence>
<keyword evidence="1" id="KW-0812">Transmembrane</keyword>
<evidence type="ECO:0000313" key="2">
    <source>
        <dbReference type="EMBL" id="VDN32403.1"/>
    </source>
</evidence>
<keyword evidence="3" id="KW-1185">Reference proteome</keyword>
<name>A0A3P7N6K7_DIBLA</name>
<organism evidence="2 3">
    <name type="scientific">Dibothriocephalus latus</name>
    <name type="common">Fish tapeworm</name>
    <name type="synonym">Diphyllobothrium latum</name>
    <dbReference type="NCBI Taxonomy" id="60516"/>
    <lineage>
        <taxon>Eukaryota</taxon>
        <taxon>Metazoa</taxon>
        <taxon>Spiralia</taxon>
        <taxon>Lophotrochozoa</taxon>
        <taxon>Platyhelminthes</taxon>
        <taxon>Cestoda</taxon>
        <taxon>Eucestoda</taxon>
        <taxon>Diphyllobothriidea</taxon>
        <taxon>Diphyllobothriidae</taxon>
        <taxon>Dibothriocephalus</taxon>
    </lineage>
</organism>
<evidence type="ECO:0000313" key="3">
    <source>
        <dbReference type="Proteomes" id="UP000281553"/>
    </source>
</evidence>
<reference evidence="2 3" key="1">
    <citation type="submission" date="2018-11" db="EMBL/GenBank/DDBJ databases">
        <authorList>
            <consortium name="Pathogen Informatics"/>
        </authorList>
    </citation>
    <scope>NUCLEOTIDE SEQUENCE [LARGE SCALE GENOMIC DNA]</scope>
</reference>
<dbReference type="OrthoDB" id="29773at2759"/>
<keyword evidence="1" id="KW-0472">Membrane</keyword>
<feature type="transmembrane region" description="Helical" evidence="1">
    <location>
        <begin position="31"/>
        <end position="53"/>
    </location>
</feature>
<dbReference type="Proteomes" id="UP000281553">
    <property type="component" value="Unassembled WGS sequence"/>
</dbReference>
<accession>A0A3P7N6K7</accession>
<protein>
    <submittedName>
        <fullName evidence="2">Uncharacterized protein</fullName>
    </submittedName>
</protein>
<dbReference type="EMBL" id="UYRU01082108">
    <property type="protein sequence ID" value="VDN32403.1"/>
    <property type="molecule type" value="Genomic_DNA"/>
</dbReference>
<gene>
    <name evidence="2" type="ORF">DILT_LOCUS15975</name>
</gene>
<sequence>MPIIHHVPGHDLNGSYENQLDALYQTFQDPILLTTTILLILSIAFFNFFGLAVTGCLSVSVKSSTSIFTGIGVSLVVDIFITYGQSTKQ</sequence>